<accession>A0A4D6T6G2</accession>
<evidence type="ECO:0000313" key="2">
    <source>
        <dbReference type="Proteomes" id="UP000298794"/>
    </source>
</evidence>
<dbReference type="InterPro" id="IPR054221">
    <property type="entry name" value="DUF6941"/>
</dbReference>
<dbReference type="EMBL" id="MK814757">
    <property type="protein sequence ID" value="QCG77618.1"/>
    <property type="molecule type" value="Genomic_DNA"/>
</dbReference>
<name>A0A4D6T6G2_9CAUD</name>
<reference evidence="1 2" key="1">
    <citation type="submission" date="2019-04" db="EMBL/GenBank/DDBJ databases">
        <authorList>
            <person name="Adelsberg A.K."/>
            <person name="Kohli N."/>
            <person name="Marar C.I."/>
            <person name="Roccamo R.A."/>
            <person name="Shoush J.M."/>
            <person name="Butela K.A."/>
            <person name="Garlena R.A."/>
            <person name="Russell D.A."/>
            <person name="Pope W.H."/>
            <person name="Jacobs-Sera D."/>
            <person name="Hatfull G.F."/>
        </authorList>
    </citation>
    <scope>NUCLEOTIDE SEQUENCE [LARGE SCALE GENOMIC DNA]</scope>
</reference>
<dbReference type="Proteomes" id="UP000298794">
    <property type="component" value="Segment"/>
</dbReference>
<dbReference type="RefSeq" id="YP_009822323.1">
    <property type="nucleotide sequence ID" value="NC_048185.1"/>
</dbReference>
<dbReference type="GeneID" id="55013819"/>
<dbReference type="KEGG" id="vg:55013819"/>
<protein>
    <submittedName>
        <fullName evidence="1">Uncharacterized protein</fullName>
    </submittedName>
</protein>
<sequence length="129" mass="13663">MMVTGLLIAESAETVDSKINIRGGILDTWGVHPSSMTGQFELVVLLQSSVDDEGRDWSLGIEVVGPDGNQLGLIDEVVPTSAGRGENRGHHRTLTVTFPSPGRYVFVVTVDGTTAAVPLTVHIDPTVSP</sequence>
<evidence type="ECO:0000313" key="1">
    <source>
        <dbReference type="EMBL" id="QCG77618.1"/>
    </source>
</evidence>
<keyword evidence="2" id="KW-1185">Reference proteome</keyword>
<dbReference type="Pfam" id="PF22091">
    <property type="entry name" value="DUF6941"/>
    <property type="match status" value="1"/>
</dbReference>
<gene>
    <name evidence="1" type="primary">35</name>
    <name evidence="1" type="ORF">SEA_FAIRFAXIDUM_35</name>
</gene>
<organism evidence="1 2">
    <name type="scientific">Gordonia phage Fairfaxidum</name>
    <dbReference type="NCBI Taxonomy" id="2572526"/>
    <lineage>
        <taxon>Viruses</taxon>
        <taxon>Duplodnaviria</taxon>
        <taxon>Heunggongvirae</taxon>
        <taxon>Uroviricota</taxon>
        <taxon>Caudoviricetes</taxon>
        <taxon>Fairfaxidumvirus</taxon>
        <taxon>Fairfaxidumvirus fairfaxidum</taxon>
    </lineage>
</organism>
<proteinExistence type="predicted"/>